<keyword evidence="6" id="KW-1185">Reference proteome</keyword>
<accession>A0ABR7PE78</accession>
<keyword evidence="3" id="KW-0804">Transcription</keyword>
<dbReference type="SMART" id="SM00342">
    <property type="entry name" value="HTH_ARAC"/>
    <property type="match status" value="1"/>
</dbReference>
<organism evidence="5 6">
    <name type="scientific">Blautia stercoris</name>
    <dbReference type="NCBI Taxonomy" id="871664"/>
    <lineage>
        <taxon>Bacteria</taxon>
        <taxon>Bacillati</taxon>
        <taxon>Bacillota</taxon>
        <taxon>Clostridia</taxon>
        <taxon>Lachnospirales</taxon>
        <taxon>Lachnospiraceae</taxon>
        <taxon>Blautia</taxon>
    </lineage>
</organism>
<name>A0ABR7PE78_9FIRM</name>
<dbReference type="InterPro" id="IPR014710">
    <property type="entry name" value="RmlC-like_jellyroll"/>
</dbReference>
<protein>
    <submittedName>
        <fullName evidence="5">Helix-turn-helix domain-containing protein</fullName>
    </submittedName>
</protein>
<dbReference type="RefSeq" id="WP_187559155.1">
    <property type="nucleotide sequence ID" value="NZ_JACRTP010000007.1"/>
</dbReference>
<feature type="domain" description="HTH araC/xylS-type" evidence="4">
    <location>
        <begin position="191"/>
        <end position="289"/>
    </location>
</feature>
<dbReference type="PROSITE" id="PS01124">
    <property type="entry name" value="HTH_ARAC_FAMILY_2"/>
    <property type="match status" value="1"/>
</dbReference>
<evidence type="ECO:0000259" key="4">
    <source>
        <dbReference type="PROSITE" id="PS01124"/>
    </source>
</evidence>
<sequence length="315" mass="36881">MNLYYPSKPYISLTAFYALSLSDYKMNLHSHPSFEIMYVTKGCCEVFIEKEKHLLEAHQFIFIDANLPHRLFIEEDQFCSMLNLEFSCQEERTKINLSELIKESDLFLKLCKDSCSHLTGTDIYNLGYSLKDLISQLELTLSLDDLRLQRQKHLQKFDSDYLICLLFFRMLLELSRCLYQGQSTTGALYLKKACDYIRKNLTEELRIPEIARYAGINKSYLQSLFSRQMHCTITDYINRKRLEQAAFLLINSSLTITDIAFHTGYNSRQHFAATFEKYYGSGPRAYRQLHGKQLETTTGKERFSEKDGIWNSKPL</sequence>
<dbReference type="Pfam" id="PF07883">
    <property type="entry name" value="Cupin_2"/>
    <property type="match status" value="1"/>
</dbReference>
<evidence type="ECO:0000313" key="6">
    <source>
        <dbReference type="Proteomes" id="UP000661649"/>
    </source>
</evidence>
<gene>
    <name evidence="5" type="ORF">H8712_14020</name>
</gene>
<evidence type="ECO:0000313" key="5">
    <source>
        <dbReference type="EMBL" id="MBC8629707.1"/>
    </source>
</evidence>
<dbReference type="Pfam" id="PF12833">
    <property type="entry name" value="HTH_18"/>
    <property type="match status" value="1"/>
</dbReference>
<dbReference type="Gene3D" id="1.10.10.60">
    <property type="entry name" value="Homeodomain-like"/>
    <property type="match status" value="2"/>
</dbReference>
<dbReference type="InterPro" id="IPR013096">
    <property type="entry name" value="Cupin_2"/>
</dbReference>
<dbReference type="Proteomes" id="UP000661649">
    <property type="component" value="Unassembled WGS sequence"/>
</dbReference>
<comment type="caution">
    <text evidence="5">The sequence shown here is derived from an EMBL/GenBank/DDBJ whole genome shotgun (WGS) entry which is preliminary data.</text>
</comment>
<evidence type="ECO:0000256" key="2">
    <source>
        <dbReference type="ARBA" id="ARBA00023125"/>
    </source>
</evidence>
<dbReference type="InterPro" id="IPR020449">
    <property type="entry name" value="Tscrpt_reg_AraC-type_HTH"/>
</dbReference>
<proteinExistence type="predicted"/>
<dbReference type="PANTHER" id="PTHR43280">
    <property type="entry name" value="ARAC-FAMILY TRANSCRIPTIONAL REGULATOR"/>
    <property type="match status" value="1"/>
</dbReference>
<evidence type="ECO:0000256" key="1">
    <source>
        <dbReference type="ARBA" id="ARBA00023015"/>
    </source>
</evidence>
<dbReference type="SUPFAM" id="SSF51182">
    <property type="entry name" value="RmlC-like cupins"/>
    <property type="match status" value="1"/>
</dbReference>
<dbReference type="InterPro" id="IPR009057">
    <property type="entry name" value="Homeodomain-like_sf"/>
</dbReference>
<keyword evidence="2" id="KW-0238">DNA-binding</keyword>
<dbReference type="PANTHER" id="PTHR43280:SF27">
    <property type="entry name" value="TRANSCRIPTIONAL REGULATOR MTLR"/>
    <property type="match status" value="1"/>
</dbReference>
<evidence type="ECO:0000256" key="3">
    <source>
        <dbReference type="ARBA" id="ARBA00023163"/>
    </source>
</evidence>
<keyword evidence="1" id="KW-0805">Transcription regulation</keyword>
<dbReference type="SUPFAM" id="SSF46689">
    <property type="entry name" value="Homeodomain-like"/>
    <property type="match status" value="2"/>
</dbReference>
<dbReference type="EMBL" id="JACRTP010000007">
    <property type="protein sequence ID" value="MBC8629707.1"/>
    <property type="molecule type" value="Genomic_DNA"/>
</dbReference>
<dbReference type="Gene3D" id="2.60.120.10">
    <property type="entry name" value="Jelly Rolls"/>
    <property type="match status" value="1"/>
</dbReference>
<dbReference type="InterPro" id="IPR011051">
    <property type="entry name" value="RmlC_Cupin_sf"/>
</dbReference>
<dbReference type="InterPro" id="IPR018060">
    <property type="entry name" value="HTH_AraC"/>
</dbReference>
<reference evidence="5 6" key="1">
    <citation type="submission" date="2020-08" db="EMBL/GenBank/DDBJ databases">
        <title>Genome public.</title>
        <authorList>
            <person name="Liu C."/>
            <person name="Sun Q."/>
        </authorList>
    </citation>
    <scope>NUCLEOTIDE SEQUENCE [LARGE SCALE GENOMIC DNA]</scope>
    <source>
        <strain evidence="5 6">3_YM_SP_D4_24.mj</strain>
    </source>
</reference>
<dbReference type="PRINTS" id="PR00032">
    <property type="entry name" value="HTHARAC"/>
</dbReference>